<accession>A0E4R6</accession>
<dbReference type="Proteomes" id="UP000000600">
    <property type="component" value="Unassembled WGS sequence"/>
</dbReference>
<reference evidence="2 3" key="1">
    <citation type="journal article" date="2006" name="Nature">
        <title>Global trends of whole-genome duplications revealed by the ciliate Paramecium tetraurelia.</title>
        <authorList>
            <consortium name="Genoscope"/>
            <person name="Aury J.-M."/>
            <person name="Jaillon O."/>
            <person name="Duret L."/>
            <person name="Noel B."/>
            <person name="Jubin C."/>
            <person name="Porcel B.M."/>
            <person name="Segurens B."/>
            <person name="Daubin V."/>
            <person name="Anthouard V."/>
            <person name="Aiach N."/>
            <person name="Arnaiz O."/>
            <person name="Billaut A."/>
            <person name="Beisson J."/>
            <person name="Blanc I."/>
            <person name="Bouhouche K."/>
            <person name="Camara F."/>
            <person name="Duharcourt S."/>
            <person name="Guigo R."/>
            <person name="Gogendeau D."/>
            <person name="Katinka M."/>
            <person name="Keller A.-M."/>
            <person name="Kissmehl R."/>
            <person name="Klotz C."/>
            <person name="Koll F."/>
            <person name="Le Moue A."/>
            <person name="Lepere C."/>
            <person name="Malinsky S."/>
            <person name="Nowacki M."/>
            <person name="Nowak J.K."/>
            <person name="Plattner H."/>
            <person name="Poulain J."/>
            <person name="Ruiz F."/>
            <person name="Serrano V."/>
            <person name="Zagulski M."/>
            <person name="Dessen P."/>
            <person name="Betermier M."/>
            <person name="Weissenbach J."/>
            <person name="Scarpelli C."/>
            <person name="Schachter V."/>
            <person name="Sperling L."/>
            <person name="Meyer E."/>
            <person name="Cohen J."/>
            <person name="Wincker P."/>
        </authorList>
    </citation>
    <scope>NUCLEOTIDE SEQUENCE [LARGE SCALE GENOMIC DNA]</scope>
    <source>
        <strain evidence="2 3">Stock d4-2</strain>
    </source>
</reference>
<dbReference type="EMBL" id="CT868658">
    <property type="protein sequence ID" value="CAK90283.1"/>
    <property type="molecule type" value="Genomic_DNA"/>
</dbReference>
<keyword evidence="1" id="KW-0472">Membrane</keyword>
<evidence type="ECO:0008006" key="4">
    <source>
        <dbReference type="Google" id="ProtNLM"/>
    </source>
</evidence>
<keyword evidence="1" id="KW-0812">Transmembrane</keyword>
<name>A0E4R6_PARTE</name>
<keyword evidence="3" id="KW-1185">Reference proteome</keyword>
<evidence type="ECO:0000313" key="3">
    <source>
        <dbReference type="Proteomes" id="UP000000600"/>
    </source>
</evidence>
<feature type="transmembrane region" description="Helical" evidence="1">
    <location>
        <begin position="39"/>
        <end position="59"/>
    </location>
</feature>
<protein>
    <recommendedName>
        <fullName evidence="4">Transmembrane protein</fullName>
    </recommendedName>
</protein>
<organism evidence="2 3">
    <name type="scientific">Paramecium tetraurelia</name>
    <dbReference type="NCBI Taxonomy" id="5888"/>
    <lineage>
        <taxon>Eukaryota</taxon>
        <taxon>Sar</taxon>
        <taxon>Alveolata</taxon>
        <taxon>Ciliophora</taxon>
        <taxon>Intramacronucleata</taxon>
        <taxon>Oligohymenophorea</taxon>
        <taxon>Peniculida</taxon>
        <taxon>Parameciidae</taxon>
        <taxon>Paramecium</taxon>
    </lineage>
</organism>
<dbReference type="AlphaFoldDB" id="A0E4R6"/>
<evidence type="ECO:0000256" key="1">
    <source>
        <dbReference type="SAM" id="Phobius"/>
    </source>
</evidence>
<feature type="transmembrane region" description="Helical" evidence="1">
    <location>
        <begin position="79"/>
        <end position="101"/>
    </location>
</feature>
<dbReference type="InParanoid" id="A0E4R6"/>
<dbReference type="HOGENOM" id="CLU_1457174_0_0_1"/>
<proteinExistence type="predicted"/>
<evidence type="ECO:0000313" key="2">
    <source>
        <dbReference type="EMBL" id="CAK90283.1"/>
    </source>
</evidence>
<gene>
    <name evidence="2" type="ORF">GSPATT00023458001</name>
</gene>
<dbReference type="KEGG" id="ptm:GSPATT00023458001"/>
<dbReference type="RefSeq" id="XP_001457680.1">
    <property type="nucleotide sequence ID" value="XM_001457643.1"/>
</dbReference>
<feature type="transmembrane region" description="Helical" evidence="1">
    <location>
        <begin position="122"/>
        <end position="152"/>
    </location>
</feature>
<dbReference type="GeneID" id="5043465"/>
<keyword evidence="1" id="KW-1133">Transmembrane helix</keyword>
<sequence>MKQFVYFTLKIELSQKATDSQNYLYFQLFQFRYHILKLFLSKQQHLFLFLQLTTFYYFYQEQFLRYLNPFIDFKEFLGLLQLVYSFQFIFCHMYYLSIYLFQSKHDKYFRGQCHQNFNLKMSIVLGCSIILSYAIVDILVIYCRIVLFRYIVTLMKEDEFNPINRFFYFFIQHNKLSEIFLEYTVI</sequence>